<dbReference type="PROSITE" id="PS51733">
    <property type="entry name" value="BPL_LPL_CATALYTIC"/>
    <property type="match status" value="1"/>
</dbReference>
<dbReference type="InterPro" id="IPR004562">
    <property type="entry name" value="LipoylTrfase_LipoateP_Ligase"/>
</dbReference>
<accession>A0A0L6U2F2</accession>
<keyword evidence="5" id="KW-0547">Nucleotide-binding</keyword>
<dbReference type="Gene3D" id="3.30.930.10">
    <property type="entry name" value="Bira Bifunctional Protein, Domain 2"/>
    <property type="match status" value="1"/>
</dbReference>
<dbReference type="GO" id="GO:0016979">
    <property type="term" value="F:lipoate-protein ligase activity"/>
    <property type="evidence" value="ECO:0007669"/>
    <property type="project" value="UniProtKB-EC"/>
</dbReference>
<dbReference type="OrthoDB" id="9788148at2"/>
<proteinExistence type="predicted"/>
<dbReference type="GO" id="GO:0017118">
    <property type="term" value="F:lipoyltransferase activity"/>
    <property type="evidence" value="ECO:0007669"/>
    <property type="project" value="TreeGrafter"/>
</dbReference>
<dbReference type="EC" id="6.3.1.20" evidence="3"/>
<evidence type="ECO:0000256" key="1">
    <source>
        <dbReference type="ARBA" id="ARBA00005085"/>
    </source>
</evidence>
<evidence type="ECO:0000256" key="7">
    <source>
        <dbReference type="ARBA" id="ARBA00048037"/>
    </source>
</evidence>
<evidence type="ECO:0000256" key="4">
    <source>
        <dbReference type="ARBA" id="ARBA00022598"/>
    </source>
</evidence>
<comment type="pathway">
    <text evidence="2">Protein modification; protein lipoylation via exogenous pathway; protein N(6)-(lipoyl)lysine from lipoate: step 1/2.</text>
</comment>
<dbReference type="PANTHER" id="PTHR12561:SF3">
    <property type="entry name" value="LIPOYLTRANSFERASE 1, MITOCHONDRIAL"/>
    <property type="match status" value="1"/>
</dbReference>
<dbReference type="Pfam" id="PF10437">
    <property type="entry name" value="Lip_prot_lig_C"/>
    <property type="match status" value="1"/>
</dbReference>
<keyword evidence="4 9" id="KW-0436">Ligase</keyword>
<evidence type="ECO:0000256" key="5">
    <source>
        <dbReference type="ARBA" id="ARBA00022741"/>
    </source>
</evidence>
<dbReference type="InterPro" id="IPR004143">
    <property type="entry name" value="BPL_LPL_catalytic"/>
</dbReference>
<dbReference type="Gene3D" id="3.30.390.50">
    <property type="entry name" value="CO dehydrogenase flavoprotein, C-terminal domain"/>
    <property type="match status" value="1"/>
</dbReference>
<dbReference type="EMBL" id="LGYO01000010">
    <property type="protein sequence ID" value="KNZ42699.1"/>
    <property type="molecule type" value="Genomic_DNA"/>
</dbReference>
<sequence length="328" mass="37866">MKYIDQKETDPRINLAFEEYVFNQMDKNESYFLLWQNDNAVIVGKHQNTIEEVNQEYVKTNDIKVVRRLSGGGAVYHDLGNLNFTFIVNDNGKQPFDFKSFTQPLVDALKSLGVNAEFNSRNDIAIDGKKFSGNSQYAKHGRILHHGTILFDSKLSTIQSALKVKKDKIESKGIKSIKSRVTNISEYLDQDYSLADFKKALLAFMFKDEDLQEIFLNEKDLAAIEKLKNEKYDTWEWNYGRSPVYNLRKERKCDFGLITILLQVDKGIIKEISFFGDYFGNGEIQELEALFVGIKPNEESLIPLLKEIELEYYINGLDSKTLIDLILY</sequence>
<evidence type="ECO:0000313" key="10">
    <source>
        <dbReference type="Proteomes" id="UP000036873"/>
    </source>
</evidence>
<dbReference type="SUPFAM" id="SSF82649">
    <property type="entry name" value="SufE/NifU"/>
    <property type="match status" value="1"/>
</dbReference>
<evidence type="ECO:0000313" key="9">
    <source>
        <dbReference type="EMBL" id="KNZ42699.1"/>
    </source>
</evidence>
<comment type="catalytic activity">
    <reaction evidence="7">
        <text>L-lysyl-[lipoyl-carrier protein] + (R)-lipoate + ATP = N(6)-[(R)-lipoyl]-L-lysyl-[lipoyl-carrier protein] + AMP + diphosphate + H(+)</text>
        <dbReference type="Rhea" id="RHEA:49288"/>
        <dbReference type="Rhea" id="RHEA-COMP:10500"/>
        <dbReference type="Rhea" id="RHEA-COMP:10502"/>
        <dbReference type="ChEBI" id="CHEBI:15378"/>
        <dbReference type="ChEBI" id="CHEBI:29969"/>
        <dbReference type="ChEBI" id="CHEBI:30616"/>
        <dbReference type="ChEBI" id="CHEBI:33019"/>
        <dbReference type="ChEBI" id="CHEBI:83088"/>
        <dbReference type="ChEBI" id="CHEBI:83099"/>
        <dbReference type="ChEBI" id="CHEBI:456215"/>
        <dbReference type="EC" id="6.3.1.20"/>
    </reaction>
</comment>
<dbReference type="InterPro" id="IPR045864">
    <property type="entry name" value="aa-tRNA-synth_II/BPL/LPL"/>
</dbReference>
<dbReference type="NCBIfam" id="TIGR00545">
    <property type="entry name" value="lipoyltrans"/>
    <property type="match status" value="1"/>
</dbReference>
<dbReference type="AlphaFoldDB" id="A0A0L6U2F2"/>
<dbReference type="STRING" id="52689.AKG39_05015"/>
<dbReference type="Pfam" id="PF21948">
    <property type="entry name" value="LplA-B_cat"/>
    <property type="match status" value="1"/>
</dbReference>
<dbReference type="InterPro" id="IPR019491">
    <property type="entry name" value="Lipoate_protein_ligase_C"/>
</dbReference>
<keyword evidence="10" id="KW-1185">Reference proteome</keyword>
<feature type="domain" description="BPL/LPL catalytic" evidence="8">
    <location>
        <begin position="26"/>
        <end position="213"/>
    </location>
</feature>
<dbReference type="PANTHER" id="PTHR12561">
    <property type="entry name" value="LIPOATE-PROTEIN LIGASE"/>
    <property type="match status" value="1"/>
</dbReference>
<gene>
    <name evidence="9" type="ORF">AKG39_05015</name>
</gene>
<dbReference type="SUPFAM" id="SSF55681">
    <property type="entry name" value="Class II aaRS and biotin synthetases"/>
    <property type="match status" value="1"/>
</dbReference>
<dbReference type="Proteomes" id="UP000036873">
    <property type="component" value="Unassembled WGS sequence"/>
</dbReference>
<evidence type="ECO:0000256" key="2">
    <source>
        <dbReference type="ARBA" id="ARBA00005124"/>
    </source>
</evidence>
<dbReference type="CDD" id="cd16443">
    <property type="entry name" value="LplA"/>
    <property type="match status" value="1"/>
</dbReference>
<name>A0A0L6U2F2_9FIRM</name>
<organism evidence="9 10">
    <name type="scientific">Acetobacterium bakii</name>
    <dbReference type="NCBI Taxonomy" id="52689"/>
    <lineage>
        <taxon>Bacteria</taxon>
        <taxon>Bacillati</taxon>
        <taxon>Bacillota</taxon>
        <taxon>Clostridia</taxon>
        <taxon>Eubacteriales</taxon>
        <taxon>Eubacteriaceae</taxon>
        <taxon>Acetobacterium</taxon>
    </lineage>
</organism>
<reference evidence="10" key="1">
    <citation type="submission" date="2015-07" db="EMBL/GenBank/DDBJ databases">
        <title>Draft genome sequence of Acetobacterium bakii DSM 8293, a potential psychrophilic chemical producer through syngas fermentation.</title>
        <authorList>
            <person name="Song Y."/>
            <person name="Hwang S."/>
            <person name="Cho B.-K."/>
        </authorList>
    </citation>
    <scope>NUCLEOTIDE SEQUENCE [LARGE SCALE GENOMIC DNA]</scope>
    <source>
        <strain evidence="10">DSM 8239</strain>
    </source>
</reference>
<comment type="pathway">
    <text evidence="1">Protein modification; protein lipoylation via exogenous pathway; protein N(6)-(lipoyl)lysine from lipoate: step 2/2.</text>
</comment>
<dbReference type="UniPathway" id="UPA00537">
    <property type="reaction ID" value="UER00594"/>
</dbReference>
<dbReference type="RefSeq" id="WP_050739273.1">
    <property type="nucleotide sequence ID" value="NZ_LGYO01000010.1"/>
</dbReference>
<dbReference type="GO" id="GO:0005524">
    <property type="term" value="F:ATP binding"/>
    <property type="evidence" value="ECO:0007669"/>
    <property type="project" value="UniProtKB-KW"/>
</dbReference>
<protein>
    <recommendedName>
        <fullName evidence="3">lipoate--protein ligase</fullName>
        <ecNumber evidence="3">6.3.1.20</ecNumber>
    </recommendedName>
</protein>
<evidence type="ECO:0000256" key="6">
    <source>
        <dbReference type="ARBA" id="ARBA00022840"/>
    </source>
</evidence>
<keyword evidence="6" id="KW-0067">ATP-binding</keyword>
<evidence type="ECO:0000256" key="3">
    <source>
        <dbReference type="ARBA" id="ARBA00012367"/>
    </source>
</evidence>
<evidence type="ECO:0000259" key="8">
    <source>
        <dbReference type="PROSITE" id="PS51733"/>
    </source>
</evidence>
<dbReference type="GO" id="GO:0005737">
    <property type="term" value="C:cytoplasm"/>
    <property type="evidence" value="ECO:0007669"/>
    <property type="project" value="TreeGrafter"/>
</dbReference>
<dbReference type="FunFam" id="3.30.930.10:FF:000072">
    <property type="entry name" value="Lipoate--protein ligase"/>
    <property type="match status" value="1"/>
</dbReference>
<dbReference type="PATRIC" id="fig|52689.4.peg.83"/>
<comment type="caution">
    <text evidence="9">The sequence shown here is derived from an EMBL/GenBank/DDBJ whole genome shotgun (WGS) entry which is preliminary data.</text>
</comment>
<dbReference type="GO" id="GO:0009249">
    <property type="term" value="P:protein lipoylation"/>
    <property type="evidence" value="ECO:0007669"/>
    <property type="project" value="InterPro"/>
</dbReference>